<organism evidence="1 2">
    <name type="scientific">Schizophyllum amplum</name>
    <dbReference type="NCBI Taxonomy" id="97359"/>
    <lineage>
        <taxon>Eukaryota</taxon>
        <taxon>Fungi</taxon>
        <taxon>Dikarya</taxon>
        <taxon>Basidiomycota</taxon>
        <taxon>Agaricomycotina</taxon>
        <taxon>Agaricomycetes</taxon>
        <taxon>Agaricomycetidae</taxon>
        <taxon>Agaricales</taxon>
        <taxon>Schizophyllaceae</taxon>
        <taxon>Schizophyllum</taxon>
    </lineage>
</organism>
<dbReference type="EMBL" id="VDMD01000043">
    <property type="protein sequence ID" value="TRM57749.1"/>
    <property type="molecule type" value="Genomic_DNA"/>
</dbReference>
<keyword evidence="2" id="KW-1185">Reference proteome</keyword>
<protein>
    <recommendedName>
        <fullName evidence="3">BTB domain-containing protein</fullName>
    </recommendedName>
</protein>
<sequence>MAAPVNAPAPVKVSERFSSKTASTVTFVSCDNTRFYIEREKLDRAADFVPPQDLVISPTELVPLTEDATTLDLLFRFVNCEVYVNLDVIPFKDVARLAEAADKYLVYSAMAVCHIYMKVQHKAHPLEVMQYAARHEHHDILDAAAPYTIGSDLRTMFKYFSPSYVISWVLFNDKYQQLARRVASELPKRDAHHWDANFQNYHCALDDEASEPGFPPGGTWIWIQREVSHALITTGGRALLALDTVFTPEMTHTLKCCEGCRTAFRDWLAATTPTTIAFVSRDNTTFHIERAKLDRAADFSPPSSIASAPTELVRLTEHSRTLDLLFRYVYCDVTIDLDQYTFNDMSLLAEAADKYLVFSAMSVCRLYMKGQYMAHPIEVMIYAVKHDHRDILDVAAPYTIGNDLAFIKTILPASHVPAWVQFNDEYQSIARGTEIDPPRYHPGDSDDTKCDLGDEADETWSWLTREVSHTLLKTGARALLDTYVRGMLAREPDLSGLSAMTAWAKAAAEALYMSSRTVSVGSPAVWDAGSRAVWDTDMVFTAEMLRSVQGCEGCDAALGAWREGIVDSVAKIPGFTTYL</sequence>
<evidence type="ECO:0008006" key="3">
    <source>
        <dbReference type="Google" id="ProtNLM"/>
    </source>
</evidence>
<proteinExistence type="predicted"/>
<dbReference type="AlphaFoldDB" id="A0A550BYX0"/>
<dbReference type="OrthoDB" id="3184970at2759"/>
<gene>
    <name evidence="1" type="ORF">BD626DRAFT_439029</name>
</gene>
<accession>A0A550BYX0</accession>
<dbReference type="Proteomes" id="UP000320762">
    <property type="component" value="Unassembled WGS sequence"/>
</dbReference>
<name>A0A550BYX0_9AGAR</name>
<comment type="caution">
    <text evidence="1">The sequence shown here is derived from an EMBL/GenBank/DDBJ whole genome shotgun (WGS) entry which is preliminary data.</text>
</comment>
<evidence type="ECO:0000313" key="1">
    <source>
        <dbReference type="EMBL" id="TRM57749.1"/>
    </source>
</evidence>
<reference evidence="1 2" key="1">
    <citation type="journal article" date="2019" name="New Phytol.">
        <title>Comparative genomics reveals unique wood-decay strategies and fruiting body development in the Schizophyllaceae.</title>
        <authorList>
            <person name="Almasi E."/>
            <person name="Sahu N."/>
            <person name="Krizsan K."/>
            <person name="Balint B."/>
            <person name="Kovacs G.M."/>
            <person name="Kiss B."/>
            <person name="Cseklye J."/>
            <person name="Drula E."/>
            <person name="Henrissat B."/>
            <person name="Nagy I."/>
            <person name="Chovatia M."/>
            <person name="Adam C."/>
            <person name="LaButti K."/>
            <person name="Lipzen A."/>
            <person name="Riley R."/>
            <person name="Grigoriev I.V."/>
            <person name="Nagy L.G."/>
        </authorList>
    </citation>
    <scope>NUCLEOTIDE SEQUENCE [LARGE SCALE GENOMIC DNA]</scope>
    <source>
        <strain evidence="1 2">NL-1724</strain>
    </source>
</reference>
<evidence type="ECO:0000313" key="2">
    <source>
        <dbReference type="Proteomes" id="UP000320762"/>
    </source>
</evidence>